<feature type="domain" description="DNA2/NAM7 helicase-like C-terminal" evidence="3">
    <location>
        <begin position="1062"/>
        <end position="1253"/>
    </location>
</feature>
<dbReference type="Pfam" id="PF13086">
    <property type="entry name" value="AAA_11"/>
    <property type="match status" value="1"/>
</dbReference>
<dbReference type="Pfam" id="PF13087">
    <property type="entry name" value="AAA_12"/>
    <property type="match status" value="1"/>
</dbReference>
<dbReference type="EMBL" id="JAAAUY010000089">
    <property type="protein sequence ID" value="KAF9335704.1"/>
    <property type="molecule type" value="Genomic_DNA"/>
</dbReference>
<comment type="caution">
    <text evidence="4">The sequence shown here is derived from an EMBL/GenBank/DDBJ whole genome shotgun (WGS) entry which is preliminary data.</text>
</comment>
<keyword evidence="5" id="KW-1185">Reference proteome</keyword>
<dbReference type="GO" id="GO:0004386">
    <property type="term" value="F:helicase activity"/>
    <property type="evidence" value="ECO:0007669"/>
    <property type="project" value="InterPro"/>
</dbReference>
<protein>
    <recommendedName>
        <fullName evidence="6">RNA helicase</fullName>
    </recommendedName>
</protein>
<proteinExistence type="predicted"/>
<feature type="region of interest" description="Disordered" evidence="1">
    <location>
        <begin position="1"/>
        <end position="61"/>
    </location>
</feature>
<accession>A0A9P5VPC2</accession>
<dbReference type="AlphaFoldDB" id="A0A9P5VPC2"/>
<dbReference type="GO" id="GO:0031380">
    <property type="term" value="C:nuclear RNA-directed RNA polymerase complex"/>
    <property type="evidence" value="ECO:0007669"/>
    <property type="project" value="TreeGrafter"/>
</dbReference>
<evidence type="ECO:0000259" key="3">
    <source>
        <dbReference type="Pfam" id="PF13087"/>
    </source>
</evidence>
<sequence>MAIIPNRGRGGGDHRGRGRGRGNFGGPNPDETQWGFGRGTGRGQGDRGGRGGHHGGVHVIGRISDDEKRQIREAARPTTIQVSSEGTDDIIVASPTNEVVRHFAHIVLTKPEFTEFQSLGQFRRFVNSCLLNLSNHHSVDTSDLLSALASPQGLERLKDILIMPMNIDAANIYGTLSFQFVILPLVGVLTRESICQLAMDSATNAIYATVYSHRQNFIKGGIIPNMKRLLERGSLKDQSAAATLIQRGDEYLCVVPSLSCAYLAIVRLIYQIVIRIRDARIDLVRVVRTLVIQVHTCAKNFNKTERDRRVNAIMVQEVKRLQRIVSDAEDAVVPLLDVTAADPGAGSDGAHSKTQLRHSFDPPGKRSANGPSHDNDHVEISEINILPTQQEITCSRPPFLPSNGVPDSPHFLAHGWKRQVDTHFRLYREDMMDPFRRSMTSFLAVLRHTPFGEEDRLLNNKELRKIIAGHVSLNVYGNVHVLGMSTEKNNAGIIGIGFSQPPEILRIANKGRRTKFWERSKNRLMHGSLVCLVGRDQGALGSGQDASAPNIQLIVGVITRRDTQSLAKDDKVAQISITLADPLQYFLLLSSGKHWLIVESPGTDFGSYRPILKALQHTIPASLPFGKYLAPTAEEQAKLKNVKNYVDPPLYARAPTFQFDLSVLLNGRKGRLDVNNTISIEKTVGALQKYSTLDDSQSKALVETLCREVALIHAPPGTGKTLIGLSLVEVLRANKARSECGPVLYICSTDDALDRFLEQCLDKGVLDIVRVGSGSKSKLLEQYILEARLDGFIRPFLVEQDLREATSDLNSDAKKIESLERTLKGDCMQWNHVQTLLEQEYPDIYKQFVKVSNDAHQSSDDKTKDEHATRSFRRWRSGQCIQEKTAHSEEAKNMLKSNATDLKSGPPDCQKTPSTNKSVDLLLGGDIWNMSVNERQRLVDQWRPKVQENLMAQLGEVTKHVETLNDKKNGAMDEIRRRIICQCSVVGLTTAGAAESQELIRKLAPKIIIYEEAGQVLESHIISTLAPSTQHLILIGDHKQLRPRIETYGLSSDSPIGKKYNLDMSLFERLATSATNPFPMSVLTTQTRMRPCIADLIRPPLYPNLEYGENTLSYPPVCGMGDSLYFMNHDHPEDAKEMNGIQSYSNSSEVSMAKVLTEYLIKNGYDQPGDIAILTPYLGQLSKLREALKSKYVLVINGSEQEQLDQAELEGDENQESGGTAIGVNTNSTQKQLTLSTVDNWQGEEAKIVIISL</sequence>
<feature type="compositionally biased region" description="Acidic residues" evidence="1">
    <location>
        <begin position="1205"/>
        <end position="1215"/>
    </location>
</feature>
<evidence type="ECO:0008006" key="6">
    <source>
        <dbReference type="Google" id="ProtNLM"/>
    </source>
</evidence>
<feature type="region of interest" description="Disordered" evidence="1">
    <location>
        <begin position="1205"/>
        <end position="1224"/>
    </location>
</feature>
<dbReference type="PANTHER" id="PTHR10887">
    <property type="entry name" value="DNA2/NAM7 HELICASE FAMILY"/>
    <property type="match status" value="1"/>
</dbReference>
<dbReference type="GO" id="GO:0031048">
    <property type="term" value="P:regulatory ncRNA-mediated heterochromatin formation"/>
    <property type="evidence" value="ECO:0007669"/>
    <property type="project" value="TreeGrafter"/>
</dbReference>
<gene>
    <name evidence="4" type="ORF">BG006_010855</name>
</gene>
<evidence type="ECO:0000256" key="1">
    <source>
        <dbReference type="SAM" id="MobiDB-lite"/>
    </source>
</evidence>
<dbReference type="CDD" id="cd18808">
    <property type="entry name" value="SF1_C_Upf1"/>
    <property type="match status" value="1"/>
</dbReference>
<dbReference type="Gene3D" id="3.40.50.300">
    <property type="entry name" value="P-loop containing nucleotide triphosphate hydrolases"/>
    <property type="match status" value="2"/>
</dbReference>
<reference evidence="4" key="1">
    <citation type="journal article" date="2020" name="Fungal Divers.">
        <title>Resolving the Mortierellaceae phylogeny through synthesis of multi-gene phylogenetics and phylogenomics.</title>
        <authorList>
            <person name="Vandepol N."/>
            <person name="Liber J."/>
            <person name="Desiro A."/>
            <person name="Na H."/>
            <person name="Kennedy M."/>
            <person name="Barry K."/>
            <person name="Grigoriev I.V."/>
            <person name="Miller A.N."/>
            <person name="O'Donnell K."/>
            <person name="Stajich J.E."/>
            <person name="Bonito G."/>
        </authorList>
    </citation>
    <scope>NUCLEOTIDE SEQUENCE</scope>
    <source>
        <strain evidence="4">NVP1</strain>
    </source>
</reference>
<dbReference type="InterPro" id="IPR045055">
    <property type="entry name" value="DNA2/NAM7-like"/>
</dbReference>
<dbReference type="InterPro" id="IPR041679">
    <property type="entry name" value="DNA2/NAM7-like_C"/>
</dbReference>
<dbReference type="InterPro" id="IPR027417">
    <property type="entry name" value="P-loop_NTPase"/>
</dbReference>
<dbReference type="Proteomes" id="UP000696485">
    <property type="component" value="Unassembled WGS sequence"/>
</dbReference>
<evidence type="ECO:0000259" key="2">
    <source>
        <dbReference type="Pfam" id="PF13086"/>
    </source>
</evidence>
<feature type="non-terminal residue" evidence="4">
    <location>
        <position position="1253"/>
    </location>
</feature>
<organism evidence="4 5">
    <name type="scientific">Podila minutissima</name>
    <dbReference type="NCBI Taxonomy" id="64525"/>
    <lineage>
        <taxon>Eukaryota</taxon>
        <taxon>Fungi</taxon>
        <taxon>Fungi incertae sedis</taxon>
        <taxon>Mucoromycota</taxon>
        <taxon>Mortierellomycotina</taxon>
        <taxon>Mortierellomycetes</taxon>
        <taxon>Mortierellales</taxon>
        <taxon>Mortierellaceae</taxon>
        <taxon>Podila</taxon>
    </lineage>
</organism>
<evidence type="ECO:0000313" key="4">
    <source>
        <dbReference type="EMBL" id="KAF9335704.1"/>
    </source>
</evidence>
<name>A0A9P5VPC2_9FUNG</name>
<evidence type="ECO:0000313" key="5">
    <source>
        <dbReference type="Proteomes" id="UP000696485"/>
    </source>
</evidence>
<dbReference type="SUPFAM" id="SSF52540">
    <property type="entry name" value="P-loop containing nucleoside triphosphate hydrolases"/>
    <property type="match status" value="1"/>
</dbReference>
<feature type="domain" description="DNA2/NAM7 helicase helicase" evidence="2">
    <location>
        <begin position="693"/>
        <end position="1044"/>
    </location>
</feature>
<dbReference type="InterPro" id="IPR047187">
    <property type="entry name" value="SF1_C_Upf1"/>
</dbReference>
<dbReference type="PANTHER" id="PTHR10887:SF341">
    <property type="entry name" value="NFX1-TYPE ZINC FINGER-CONTAINING PROTEIN 1"/>
    <property type="match status" value="1"/>
</dbReference>
<feature type="region of interest" description="Disordered" evidence="1">
    <location>
        <begin position="343"/>
        <end position="376"/>
    </location>
</feature>
<dbReference type="InterPro" id="IPR041677">
    <property type="entry name" value="DNA2/NAM7_AAA_11"/>
</dbReference>